<name>W8CZQ0_9CAUD</name>
<dbReference type="GeneID" id="18500900"/>
<evidence type="ECO:0000313" key="2">
    <source>
        <dbReference type="Proteomes" id="UP000204235"/>
    </source>
</evidence>
<dbReference type="KEGG" id="vg:18500900"/>
<reference evidence="1 2" key="1">
    <citation type="journal article" date="2014" name="FEMS Microbiol. Lett.">
        <title>The genome of the Erwinia amylovora phage PhiEaH1 reveals greater diversity and broadens the applicability of phages for the treatment of fire blight.</title>
        <authorList>
            <person name="Meczker K."/>
            <person name="Domotor D."/>
            <person name="Vass J."/>
            <person name="Rakhely G."/>
            <person name="Schneider G."/>
            <person name="Kovacs T."/>
        </authorList>
    </citation>
    <scope>NUCLEOTIDE SEQUENCE [LARGE SCALE GENOMIC DNA]</scope>
</reference>
<dbReference type="OrthoDB" id="7055at10239"/>
<proteinExistence type="predicted"/>
<dbReference type="EMBL" id="KF623294">
    <property type="protein sequence ID" value="AGX01916.1"/>
    <property type="molecule type" value="Genomic_DNA"/>
</dbReference>
<sequence length="417" mass="46467">MLRVISAQVIAAGTSGGWQTANLADVPMFQSFKRYSAAIVRVYDTVADTNGYLDLYSLPVVTRSSAMTLKAYLEIAVGLIVLTDSPVTRSTTPRVASYYAGAYGYALKGFNNNFHPDTELLPDQKIDLLVYHNDISDYRRLQANALFAVNGLFHKSDYTEDGIVLFDGGRTVTKGNDNRVTVLDFSSLGGVTLLPITNEMIRSTKDTIGLEDSLYIDLPETLEGKTLFVVIGGMLYPLNSSFDMVSSTRVRLTLKHYDLVEWFIDNYTLMDLSALPMTMDVNDPAKFVEGEFHTDAFVRAVLTMSQTFFVVIPTTGITVEKVRLGETDQPGLYRAPNDADPDVPVMIGNGYVVAYNVSYQWGFNALAVPNNQMFNRIWKTTTKEDNLGTNYQLLRDQNETNRPLKRPAAHLLYISKP</sequence>
<keyword evidence="2" id="KW-1185">Reference proteome</keyword>
<protein>
    <submittedName>
        <fullName evidence="1">Virion structural protein</fullName>
    </submittedName>
</protein>
<accession>W8CZQ0</accession>
<dbReference type="RefSeq" id="YP_009010247.1">
    <property type="nucleotide sequence ID" value="NC_023610.1"/>
</dbReference>
<organism evidence="1 2">
    <name type="scientific">Erwinia phage PhiEaH1</name>
    <dbReference type="NCBI Taxonomy" id="1401669"/>
    <lineage>
        <taxon>Viruses</taxon>
        <taxon>Duplodnaviria</taxon>
        <taxon>Heunggongvirae</taxon>
        <taxon>Uroviricota</taxon>
        <taxon>Caudoviricetes</taxon>
        <taxon>Chimalliviridae</taxon>
        <taxon>Iapetusvirus</taxon>
        <taxon>Iapetusvirus EaH1</taxon>
    </lineage>
</organism>
<dbReference type="Proteomes" id="UP000204235">
    <property type="component" value="Segment"/>
</dbReference>
<evidence type="ECO:0000313" key="1">
    <source>
        <dbReference type="EMBL" id="AGX01916.1"/>
    </source>
</evidence>